<dbReference type="AlphaFoldDB" id="A0A0P8XET5"/>
<accession>A0A0P8XET5</accession>
<evidence type="ECO:0000256" key="1">
    <source>
        <dbReference type="SAM" id="MobiDB-lite"/>
    </source>
</evidence>
<feature type="compositionally biased region" description="Low complexity" evidence="1">
    <location>
        <begin position="39"/>
        <end position="57"/>
    </location>
</feature>
<dbReference type="eggNOG" id="ENOG502T8TN">
    <property type="taxonomic scope" value="Eukaryota"/>
</dbReference>
<proteinExistence type="predicted"/>
<dbReference type="InParanoid" id="A0A0P8XET5"/>
<dbReference type="OrthoDB" id="7871672at2759"/>
<organism evidence="2 3">
    <name type="scientific">Drosophila ananassae</name>
    <name type="common">Fruit fly</name>
    <dbReference type="NCBI Taxonomy" id="7217"/>
    <lineage>
        <taxon>Eukaryota</taxon>
        <taxon>Metazoa</taxon>
        <taxon>Ecdysozoa</taxon>
        <taxon>Arthropoda</taxon>
        <taxon>Hexapoda</taxon>
        <taxon>Insecta</taxon>
        <taxon>Pterygota</taxon>
        <taxon>Neoptera</taxon>
        <taxon>Endopterygota</taxon>
        <taxon>Diptera</taxon>
        <taxon>Brachycera</taxon>
        <taxon>Muscomorpha</taxon>
        <taxon>Ephydroidea</taxon>
        <taxon>Drosophilidae</taxon>
        <taxon>Drosophila</taxon>
        <taxon>Sophophora</taxon>
    </lineage>
</organism>
<dbReference type="EMBL" id="CH902620">
    <property type="protein sequence ID" value="KPU73357.1"/>
    <property type="molecule type" value="Genomic_DNA"/>
</dbReference>
<evidence type="ECO:0000313" key="3">
    <source>
        <dbReference type="Proteomes" id="UP000007801"/>
    </source>
</evidence>
<protein>
    <submittedName>
        <fullName evidence="2">Uncharacterized protein, isoform B</fullName>
    </submittedName>
</protein>
<feature type="region of interest" description="Disordered" evidence="1">
    <location>
        <begin position="26"/>
        <end position="124"/>
    </location>
</feature>
<evidence type="ECO:0000313" key="2">
    <source>
        <dbReference type="EMBL" id="KPU73357.1"/>
    </source>
</evidence>
<keyword evidence="3" id="KW-1185">Reference proteome</keyword>
<name>A0A0P8XET5_DROAN</name>
<gene>
    <name evidence="2" type="primary">Dana\GF19708</name>
    <name evidence="2" type="synonym">dana_GLEANR_22113</name>
    <name evidence="2" type="ORF">GF19708</name>
</gene>
<reference evidence="2 3" key="1">
    <citation type="journal article" date="2007" name="Nature">
        <title>Evolution of genes and genomes on the Drosophila phylogeny.</title>
        <authorList>
            <consortium name="Drosophila 12 Genomes Consortium"/>
            <person name="Clark A.G."/>
            <person name="Eisen M.B."/>
            <person name="Smith D.R."/>
            <person name="Bergman C.M."/>
            <person name="Oliver B."/>
            <person name="Markow T.A."/>
            <person name="Kaufman T.C."/>
            <person name="Kellis M."/>
            <person name="Gelbart W."/>
            <person name="Iyer V.N."/>
            <person name="Pollard D.A."/>
            <person name="Sackton T.B."/>
            <person name="Larracuente A.M."/>
            <person name="Singh N.D."/>
            <person name="Abad J.P."/>
            <person name="Abt D.N."/>
            <person name="Adryan B."/>
            <person name="Aguade M."/>
            <person name="Akashi H."/>
            <person name="Anderson W.W."/>
            <person name="Aquadro C.F."/>
            <person name="Ardell D.H."/>
            <person name="Arguello R."/>
            <person name="Artieri C.G."/>
            <person name="Barbash D.A."/>
            <person name="Barker D."/>
            <person name="Barsanti P."/>
            <person name="Batterham P."/>
            <person name="Batzoglou S."/>
            <person name="Begun D."/>
            <person name="Bhutkar A."/>
            <person name="Blanco E."/>
            <person name="Bosak S.A."/>
            <person name="Bradley R.K."/>
            <person name="Brand A.D."/>
            <person name="Brent M.R."/>
            <person name="Brooks A.N."/>
            <person name="Brown R.H."/>
            <person name="Butlin R.K."/>
            <person name="Caggese C."/>
            <person name="Calvi B.R."/>
            <person name="Bernardo de Carvalho A."/>
            <person name="Caspi A."/>
            <person name="Castrezana S."/>
            <person name="Celniker S.E."/>
            <person name="Chang J.L."/>
            <person name="Chapple C."/>
            <person name="Chatterji S."/>
            <person name="Chinwalla A."/>
            <person name="Civetta A."/>
            <person name="Clifton S.W."/>
            <person name="Comeron J.M."/>
            <person name="Costello J.C."/>
            <person name="Coyne J.A."/>
            <person name="Daub J."/>
            <person name="David R.G."/>
            <person name="Delcher A.L."/>
            <person name="Delehaunty K."/>
            <person name="Do C.B."/>
            <person name="Ebling H."/>
            <person name="Edwards K."/>
            <person name="Eickbush T."/>
            <person name="Evans J.D."/>
            <person name="Filipski A."/>
            <person name="Findeiss S."/>
            <person name="Freyhult E."/>
            <person name="Fulton L."/>
            <person name="Fulton R."/>
            <person name="Garcia A.C."/>
            <person name="Gardiner A."/>
            <person name="Garfield D.A."/>
            <person name="Garvin B.E."/>
            <person name="Gibson G."/>
            <person name="Gilbert D."/>
            <person name="Gnerre S."/>
            <person name="Godfrey J."/>
            <person name="Good R."/>
            <person name="Gotea V."/>
            <person name="Gravely B."/>
            <person name="Greenberg A.J."/>
            <person name="Griffiths-Jones S."/>
            <person name="Gross S."/>
            <person name="Guigo R."/>
            <person name="Gustafson E.A."/>
            <person name="Haerty W."/>
            <person name="Hahn M.W."/>
            <person name="Halligan D.L."/>
            <person name="Halpern A.L."/>
            <person name="Halter G.M."/>
            <person name="Han M.V."/>
            <person name="Heger A."/>
            <person name="Hillier L."/>
            <person name="Hinrichs A.S."/>
            <person name="Holmes I."/>
            <person name="Hoskins R.A."/>
            <person name="Hubisz M.J."/>
            <person name="Hultmark D."/>
            <person name="Huntley M.A."/>
            <person name="Jaffe D.B."/>
            <person name="Jagadeeshan S."/>
            <person name="Jeck W.R."/>
            <person name="Johnson J."/>
            <person name="Jones C.D."/>
            <person name="Jordan W.C."/>
            <person name="Karpen G.H."/>
            <person name="Kataoka E."/>
            <person name="Keightley P.D."/>
            <person name="Kheradpour P."/>
            <person name="Kirkness E.F."/>
            <person name="Koerich L.B."/>
            <person name="Kristiansen K."/>
            <person name="Kudrna D."/>
            <person name="Kulathinal R.J."/>
            <person name="Kumar S."/>
            <person name="Kwok R."/>
            <person name="Lander E."/>
            <person name="Langley C.H."/>
            <person name="Lapoint R."/>
            <person name="Lazzaro B.P."/>
            <person name="Lee S.J."/>
            <person name="Levesque L."/>
            <person name="Li R."/>
            <person name="Lin C.F."/>
            <person name="Lin M.F."/>
            <person name="Lindblad-Toh K."/>
            <person name="Llopart A."/>
            <person name="Long M."/>
            <person name="Low L."/>
            <person name="Lozovsky E."/>
            <person name="Lu J."/>
            <person name="Luo M."/>
            <person name="Machado C.A."/>
            <person name="Makalowski W."/>
            <person name="Marzo M."/>
            <person name="Matsuda M."/>
            <person name="Matzkin L."/>
            <person name="McAllister B."/>
            <person name="McBride C.S."/>
            <person name="McKernan B."/>
            <person name="McKernan K."/>
            <person name="Mendez-Lago M."/>
            <person name="Minx P."/>
            <person name="Mollenhauer M.U."/>
            <person name="Montooth K."/>
            <person name="Mount S.M."/>
            <person name="Mu X."/>
            <person name="Myers E."/>
            <person name="Negre B."/>
            <person name="Newfeld S."/>
            <person name="Nielsen R."/>
            <person name="Noor M.A."/>
            <person name="O'Grady P."/>
            <person name="Pachter L."/>
            <person name="Papaceit M."/>
            <person name="Parisi M.J."/>
            <person name="Parisi M."/>
            <person name="Parts L."/>
            <person name="Pedersen J.S."/>
            <person name="Pesole G."/>
            <person name="Phillippy A.M."/>
            <person name="Ponting C.P."/>
            <person name="Pop M."/>
            <person name="Porcelli D."/>
            <person name="Powell J.R."/>
            <person name="Prohaska S."/>
            <person name="Pruitt K."/>
            <person name="Puig M."/>
            <person name="Quesneville H."/>
            <person name="Ram K.R."/>
            <person name="Rand D."/>
            <person name="Rasmussen M.D."/>
            <person name="Reed L.K."/>
            <person name="Reenan R."/>
            <person name="Reily A."/>
            <person name="Remington K.A."/>
            <person name="Rieger T.T."/>
            <person name="Ritchie M.G."/>
            <person name="Robin C."/>
            <person name="Rogers Y.H."/>
            <person name="Rohde C."/>
            <person name="Rozas J."/>
            <person name="Rubenfield M.J."/>
            <person name="Ruiz A."/>
            <person name="Russo S."/>
            <person name="Salzberg S.L."/>
            <person name="Sanchez-Gracia A."/>
            <person name="Saranga D.J."/>
            <person name="Sato H."/>
            <person name="Schaeffer S.W."/>
            <person name="Schatz M.C."/>
            <person name="Schlenke T."/>
            <person name="Schwartz R."/>
            <person name="Segarra C."/>
            <person name="Singh R.S."/>
            <person name="Sirot L."/>
            <person name="Sirota M."/>
            <person name="Sisneros N.B."/>
            <person name="Smith C.D."/>
            <person name="Smith T.F."/>
            <person name="Spieth J."/>
            <person name="Stage D.E."/>
            <person name="Stark A."/>
            <person name="Stephan W."/>
            <person name="Strausberg R.L."/>
            <person name="Strempel S."/>
            <person name="Sturgill D."/>
            <person name="Sutton G."/>
            <person name="Sutton G.G."/>
            <person name="Tao W."/>
            <person name="Teichmann S."/>
            <person name="Tobari Y.N."/>
            <person name="Tomimura Y."/>
            <person name="Tsolas J.M."/>
            <person name="Valente V.L."/>
            <person name="Venter E."/>
            <person name="Venter J.C."/>
            <person name="Vicario S."/>
            <person name="Vieira F.G."/>
            <person name="Vilella A.J."/>
            <person name="Villasante A."/>
            <person name="Walenz B."/>
            <person name="Wang J."/>
            <person name="Wasserman M."/>
            <person name="Watts T."/>
            <person name="Wilson D."/>
            <person name="Wilson R.K."/>
            <person name="Wing R.A."/>
            <person name="Wolfner M.F."/>
            <person name="Wong A."/>
            <person name="Wong G.K."/>
            <person name="Wu C.I."/>
            <person name="Wu G."/>
            <person name="Yamamoto D."/>
            <person name="Yang H.P."/>
            <person name="Yang S.P."/>
            <person name="Yorke J.A."/>
            <person name="Yoshida K."/>
            <person name="Zdobnov E."/>
            <person name="Zhang P."/>
            <person name="Zhang Y."/>
            <person name="Zimin A.V."/>
            <person name="Baldwin J."/>
            <person name="Abdouelleil A."/>
            <person name="Abdulkadir J."/>
            <person name="Abebe A."/>
            <person name="Abera B."/>
            <person name="Abreu J."/>
            <person name="Acer S.C."/>
            <person name="Aftuck L."/>
            <person name="Alexander A."/>
            <person name="An P."/>
            <person name="Anderson E."/>
            <person name="Anderson S."/>
            <person name="Arachi H."/>
            <person name="Azer M."/>
            <person name="Bachantsang P."/>
            <person name="Barry A."/>
            <person name="Bayul T."/>
            <person name="Berlin A."/>
            <person name="Bessette D."/>
            <person name="Bloom T."/>
            <person name="Blye J."/>
            <person name="Boguslavskiy L."/>
            <person name="Bonnet C."/>
            <person name="Boukhgalter B."/>
            <person name="Bourzgui I."/>
            <person name="Brown A."/>
            <person name="Cahill P."/>
            <person name="Channer S."/>
            <person name="Cheshatsang Y."/>
            <person name="Chuda L."/>
            <person name="Citroen M."/>
            <person name="Collymore A."/>
            <person name="Cooke P."/>
            <person name="Costello M."/>
            <person name="D'Aco K."/>
            <person name="Daza R."/>
            <person name="De Haan G."/>
            <person name="DeGray S."/>
            <person name="DeMaso C."/>
            <person name="Dhargay N."/>
            <person name="Dooley K."/>
            <person name="Dooley E."/>
            <person name="Doricent M."/>
            <person name="Dorje P."/>
            <person name="Dorjee K."/>
            <person name="Dupes A."/>
            <person name="Elong R."/>
            <person name="Falk J."/>
            <person name="Farina A."/>
            <person name="Faro S."/>
            <person name="Ferguson D."/>
            <person name="Fisher S."/>
            <person name="Foley C.D."/>
            <person name="Franke A."/>
            <person name="Friedrich D."/>
            <person name="Gadbois L."/>
            <person name="Gearin G."/>
            <person name="Gearin C.R."/>
            <person name="Giannoukos G."/>
            <person name="Goode T."/>
            <person name="Graham J."/>
            <person name="Grandbois E."/>
            <person name="Grewal S."/>
            <person name="Gyaltsen K."/>
            <person name="Hafez N."/>
            <person name="Hagos B."/>
            <person name="Hall J."/>
            <person name="Henson C."/>
            <person name="Hollinger A."/>
            <person name="Honan T."/>
            <person name="Huard M.D."/>
            <person name="Hughes L."/>
            <person name="Hurhula B."/>
            <person name="Husby M.E."/>
            <person name="Kamat A."/>
            <person name="Kanga B."/>
            <person name="Kashin S."/>
            <person name="Khazanovich D."/>
            <person name="Kisner P."/>
            <person name="Lance K."/>
            <person name="Lara M."/>
            <person name="Lee W."/>
            <person name="Lennon N."/>
            <person name="Letendre F."/>
            <person name="LeVine R."/>
            <person name="Lipovsky A."/>
            <person name="Liu X."/>
            <person name="Liu J."/>
            <person name="Liu S."/>
            <person name="Lokyitsang T."/>
            <person name="Lokyitsang Y."/>
            <person name="Lubonja R."/>
            <person name="Lui A."/>
            <person name="MacDonald P."/>
            <person name="Magnisalis V."/>
            <person name="Maru K."/>
            <person name="Matthews C."/>
            <person name="McCusker W."/>
            <person name="McDonough S."/>
            <person name="Mehta T."/>
            <person name="Meldrim J."/>
            <person name="Meneus L."/>
            <person name="Mihai O."/>
            <person name="Mihalev A."/>
            <person name="Mihova T."/>
            <person name="Mittelman R."/>
            <person name="Mlenga V."/>
            <person name="Montmayeur A."/>
            <person name="Mulrain L."/>
            <person name="Navidi A."/>
            <person name="Naylor J."/>
            <person name="Negash T."/>
            <person name="Nguyen T."/>
            <person name="Nguyen N."/>
            <person name="Nicol R."/>
            <person name="Norbu C."/>
            <person name="Norbu N."/>
            <person name="Novod N."/>
            <person name="O'Neill B."/>
            <person name="Osman S."/>
            <person name="Markiewicz E."/>
            <person name="Oyono O.L."/>
            <person name="Patti C."/>
            <person name="Phunkhang P."/>
            <person name="Pierre F."/>
            <person name="Priest M."/>
            <person name="Raghuraman S."/>
            <person name="Rege F."/>
            <person name="Reyes R."/>
            <person name="Rise C."/>
            <person name="Rogov P."/>
            <person name="Ross K."/>
            <person name="Ryan E."/>
            <person name="Settipalli S."/>
            <person name="Shea T."/>
            <person name="Sherpa N."/>
            <person name="Shi L."/>
            <person name="Shih D."/>
            <person name="Sparrow T."/>
            <person name="Spaulding J."/>
            <person name="Stalker J."/>
            <person name="Stange-Thomann N."/>
            <person name="Stavropoulos S."/>
            <person name="Stone C."/>
            <person name="Strader C."/>
            <person name="Tesfaye S."/>
            <person name="Thomson T."/>
            <person name="Thoulutsang Y."/>
            <person name="Thoulutsang D."/>
            <person name="Topham K."/>
            <person name="Topping I."/>
            <person name="Tsamla T."/>
            <person name="Vassiliev H."/>
            <person name="Vo A."/>
            <person name="Wangchuk T."/>
            <person name="Wangdi T."/>
            <person name="Weiand M."/>
            <person name="Wilkinson J."/>
            <person name="Wilson A."/>
            <person name="Yadav S."/>
            <person name="Young G."/>
            <person name="Yu Q."/>
            <person name="Zembek L."/>
            <person name="Zhong D."/>
            <person name="Zimmer A."/>
            <person name="Zwirko Z."/>
            <person name="Jaffe D.B."/>
            <person name="Alvarez P."/>
            <person name="Brockman W."/>
            <person name="Butler J."/>
            <person name="Chin C."/>
            <person name="Gnerre S."/>
            <person name="Grabherr M."/>
            <person name="Kleber M."/>
            <person name="Mauceli E."/>
            <person name="MacCallum I."/>
        </authorList>
    </citation>
    <scope>NUCLEOTIDE SEQUENCE [LARGE SCALE GENOMIC DNA]</scope>
    <source>
        <strain evidence="3">Tucson 14024-0371.13</strain>
    </source>
</reference>
<sequence length="283" mass="31426">MLSIREYINKIKKFFAEMPFPSIVPHIVGDDDSETTETSGNPSSKSPKSPSSSVSSYEETEDEEDMDSLDEADWSMNVSHIARTPERQPSPICGDSMEDCSTISSVKEEDPPEVPAIGLNEPGPRTEVLINPNESPQNIPTESQAELQFSASSSPQSVLPPKLRFLRKMNESQPYPTVANPLRNCASHADYSFPETIGGRVARRGRRSICQAISIRPTEEDSSVAVAKPLDVTAYFHQVSAELVQNRVSLVHFLALQERLDRLMAQTLVDSKMLRKQRPPRSV</sequence>
<feature type="compositionally biased region" description="Acidic residues" evidence="1">
    <location>
        <begin position="58"/>
        <end position="73"/>
    </location>
</feature>
<dbReference type="GeneID" id="6502456"/>
<dbReference type="KEGG" id="dan:6502456"/>
<dbReference type="Proteomes" id="UP000007801">
    <property type="component" value="Unassembled WGS sequence"/>
</dbReference>